<dbReference type="PANTHER" id="PTHR30097:SF15">
    <property type="entry name" value="CATION EFFLUX SYSTEM PROTEIN CUSB"/>
    <property type="match status" value="1"/>
</dbReference>
<evidence type="ECO:0000259" key="2">
    <source>
        <dbReference type="Pfam" id="PF25973"/>
    </source>
</evidence>
<dbReference type="GO" id="GO:0015679">
    <property type="term" value="P:plasma membrane copper ion transport"/>
    <property type="evidence" value="ECO:0007669"/>
    <property type="project" value="TreeGrafter"/>
</dbReference>
<dbReference type="InterPro" id="IPR058647">
    <property type="entry name" value="BSH_CzcB-like"/>
</dbReference>
<dbReference type="GO" id="GO:0060003">
    <property type="term" value="P:copper ion export"/>
    <property type="evidence" value="ECO:0007669"/>
    <property type="project" value="TreeGrafter"/>
</dbReference>
<dbReference type="GO" id="GO:0016020">
    <property type="term" value="C:membrane"/>
    <property type="evidence" value="ECO:0007669"/>
    <property type="project" value="InterPro"/>
</dbReference>
<gene>
    <name evidence="4" type="ORF">METZ01_LOCUS23749</name>
</gene>
<dbReference type="Gene3D" id="1.10.287.470">
    <property type="entry name" value="Helix hairpin bin"/>
    <property type="match status" value="1"/>
</dbReference>
<feature type="domain" description="CzcB-like C-terminal circularly permuted SH3-like" evidence="3">
    <location>
        <begin position="418"/>
        <end position="478"/>
    </location>
</feature>
<dbReference type="GO" id="GO:0030288">
    <property type="term" value="C:outer membrane-bounded periplasmic space"/>
    <property type="evidence" value="ECO:0007669"/>
    <property type="project" value="TreeGrafter"/>
</dbReference>
<protein>
    <submittedName>
        <fullName evidence="4">Uncharacterized protein</fullName>
    </submittedName>
</protein>
<organism evidence="4">
    <name type="scientific">marine metagenome</name>
    <dbReference type="NCBI Taxonomy" id="408172"/>
    <lineage>
        <taxon>unclassified sequences</taxon>
        <taxon>metagenomes</taxon>
        <taxon>ecological metagenomes</taxon>
    </lineage>
</organism>
<dbReference type="EMBL" id="UINC01001105">
    <property type="protein sequence ID" value="SUZ70895.1"/>
    <property type="molecule type" value="Genomic_DNA"/>
</dbReference>
<evidence type="ECO:0000313" key="4">
    <source>
        <dbReference type="EMBL" id="SUZ70895.1"/>
    </source>
</evidence>
<dbReference type="GO" id="GO:0046914">
    <property type="term" value="F:transition metal ion binding"/>
    <property type="evidence" value="ECO:0007669"/>
    <property type="project" value="TreeGrafter"/>
</dbReference>
<sequence>MVTGRVRVSILAGFALANGSCGGPTADVQEPEMGAVVVTQWNDSTELFLEYPHPVAGQQTGNWAIHLSDMEDFQPIRSGRLTVTFTSEENQVETFVVEAPARDGIFLLDPLVREGGDYRVELSLASPQVNSLHVLSRVSVSSTLEEAFAVEDVEDDGGIAFLKEQQWVIPFALEPVAEYEVQQTVPVPGEIVAPDGALVQVSALVDGIAPADKNRNAPSVGEPVREGQVLVVLAPTAQEGSFAQARGRVEGLVVEVQRSERLFEAGAIPRRRLEDARHDLEVARAELDAMGGSTDGDYSLSLRAPITGVVAERSFLPGSRVEAGEPLFTIVDPSTAWLRVQMSAVSATDVPEGARATFTIEDSDEVFETSRRLSVGNVMNPETRTVPVVFEVGSARGPFTFGQLAQASVPTGGVTNGIAIPNDAILDDSGTAVAYIQTGGETFARRVLTLGARDGSRTEILAGLDLGERVVTVGAYQVRLASLSGGDFAGGHGH</sequence>
<dbReference type="InterPro" id="IPR051909">
    <property type="entry name" value="MFP_Cation_Efflux"/>
</dbReference>
<dbReference type="Gene3D" id="2.40.420.20">
    <property type="match status" value="1"/>
</dbReference>
<dbReference type="InterPro" id="IPR058649">
    <property type="entry name" value="CzcB_C"/>
</dbReference>
<evidence type="ECO:0000256" key="1">
    <source>
        <dbReference type="ARBA" id="ARBA00022448"/>
    </source>
</evidence>
<dbReference type="Gene3D" id="2.40.30.170">
    <property type="match status" value="1"/>
</dbReference>
<dbReference type="Pfam" id="PF25973">
    <property type="entry name" value="BSH_CzcB"/>
    <property type="match status" value="1"/>
</dbReference>
<dbReference type="AlphaFoldDB" id="A0A381PV20"/>
<dbReference type="InterPro" id="IPR006143">
    <property type="entry name" value="RND_pump_MFP"/>
</dbReference>
<proteinExistence type="predicted"/>
<evidence type="ECO:0000259" key="3">
    <source>
        <dbReference type="Pfam" id="PF25975"/>
    </source>
</evidence>
<dbReference type="PANTHER" id="PTHR30097">
    <property type="entry name" value="CATION EFFLUX SYSTEM PROTEIN CUSB"/>
    <property type="match status" value="1"/>
</dbReference>
<accession>A0A381PV20</accession>
<feature type="domain" description="CzcB-like barrel-sandwich hybrid" evidence="2">
    <location>
        <begin position="218"/>
        <end position="332"/>
    </location>
</feature>
<reference evidence="4" key="1">
    <citation type="submission" date="2018-05" db="EMBL/GenBank/DDBJ databases">
        <authorList>
            <person name="Lanie J.A."/>
            <person name="Ng W.-L."/>
            <person name="Kazmierczak K.M."/>
            <person name="Andrzejewski T.M."/>
            <person name="Davidsen T.M."/>
            <person name="Wayne K.J."/>
            <person name="Tettelin H."/>
            <person name="Glass J.I."/>
            <person name="Rusch D."/>
            <person name="Podicherti R."/>
            <person name="Tsui H.-C.T."/>
            <person name="Winkler M.E."/>
        </authorList>
    </citation>
    <scope>NUCLEOTIDE SEQUENCE</scope>
</reference>
<dbReference type="SUPFAM" id="SSF111369">
    <property type="entry name" value="HlyD-like secretion proteins"/>
    <property type="match status" value="1"/>
</dbReference>
<dbReference type="GO" id="GO:0022857">
    <property type="term" value="F:transmembrane transporter activity"/>
    <property type="evidence" value="ECO:0007669"/>
    <property type="project" value="InterPro"/>
</dbReference>
<name>A0A381PV20_9ZZZZ</name>
<dbReference type="Pfam" id="PF25975">
    <property type="entry name" value="CzcB_C"/>
    <property type="match status" value="1"/>
</dbReference>
<dbReference type="Gene3D" id="2.40.50.100">
    <property type="match status" value="1"/>
</dbReference>
<keyword evidence="1" id="KW-0813">Transport</keyword>
<dbReference type="NCBIfam" id="TIGR01730">
    <property type="entry name" value="RND_mfp"/>
    <property type="match status" value="1"/>
</dbReference>